<keyword evidence="1" id="KW-0812">Transmembrane</keyword>
<keyword evidence="1" id="KW-0472">Membrane</keyword>
<dbReference type="AlphaFoldDB" id="A0A2S8G6D9"/>
<evidence type="ECO:0000313" key="3">
    <source>
        <dbReference type="Proteomes" id="UP000239388"/>
    </source>
</evidence>
<reference evidence="2 3" key="1">
    <citation type="submission" date="2018-02" db="EMBL/GenBank/DDBJ databases">
        <title>Comparative genomes isolates from brazilian mangrove.</title>
        <authorList>
            <person name="Araujo J.E."/>
            <person name="Taketani R.G."/>
            <person name="Silva M.C.P."/>
            <person name="Loureco M.V."/>
            <person name="Andreote F.D."/>
        </authorList>
    </citation>
    <scope>NUCLEOTIDE SEQUENCE [LARGE SCALE GENOMIC DNA]</scope>
    <source>
        <strain evidence="2 3">NAP PRIS-MGV</strain>
    </source>
</reference>
<comment type="caution">
    <text evidence="2">The sequence shown here is derived from an EMBL/GenBank/DDBJ whole genome shotgun (WGS) entry which is preliminary data.</text>
</comment>
<organism evidence="2 3">
    <name type="scientific">Blastopirellula marina</name>
    <dbReference type="NCBI Taxonomy" id="124"/>
    <lineage>
        <taxon>Bacteria</taxon>
        <taxon>Pseudomonadati</taxon>
        <taxon>Planctomycetota</taxon>
        <taxon>Planctomycetia</taxon>
        <taxon>Pirellulales</taxon>
        <taxon>Pirellulaceae</taxon>
        <taxon>Blastopirellula</taxon>
    </lineage>
</organism>
<evidence type="ECO:0000313" key="2">
    <source>
        <dbReference type="EMBL" id="PQO40016.1"/>
    </source>
</evidence>
<dbReference type="Proteomes" id="UP000239388">
    <property type="component" value="Unassembled WGS sequence"/>
</dbReference>
<proteinExistence type="predicted"/>
<keyword evidence="1" id="KW-1133">Transmembrane helix</keyword>
<dbReference type="EMBL" id="PUIB01000010">
    <property type="protein sequence ID" value="PQO40016.1"/>
    <property type="molecule type" value="Genomic_DNA"/>
</dbReference>
<name>A0A2S8G6D9_9BACT</name>
<accession>A0A2S8G6D9</accession>
<gene>
    <name evidence="2" type="ORF">C5Y98_06770</name>
</gene>
<feature type="transmembrane region" description="Helical" evidence="1">
    <location>
        <begin position="12"/>
        <end position="36"/>
    </location>
</feature>
<evidence type="ECO:0000256" key="1">
    <source>
        <dbReference type="SAM" id="Phobius"/>
    </source>
</evidence>
<protein>
    <submittedName>
        <fullName evidence="2">Uncharacterized protein</fullName>
    </submittedName>
</protein>
<sequence length="219" mass="24509">MTLRLRDGRYSLAFLFWLVGGIAAVIAISAAMVGAMRQKEEISTVKVDRCYQEFSRIEGISEVEVEADCHEGTCYPTIVSFSIDRLPGSLVRINAAHGALTFLDSSQVLERIQIVQIGVWKVEGYGALENRDPSGGLRPIPFGVSGIETGAKGRYRASFPCNVNCIQDVIDNYEVLESFLRSCPKRERPGSLESEDDNWRERIKYWVVEEKAEIIPDSK</sequence>